<gene>
    <name evidence="2" type="ORF">PXEA_LOCUS24946</name>
</gene>
<dbReference type="Proteomes" id="UP000784294">
    <property type="component" value="Unassembled WGS sequence"/>
</dbReference>
<feature type="region of interest" description="Disordered" evidence="1">
    <location>
        <begin position="84"/>
        <end position="153"/>
    </location>
</feature>
<dbReference type="EMBL" id="CAAALY010123130">
    <property type="protein sequence ID" value="VEL31506.1"/>
    <property type="molecule type" value="Genomic_DNA"/>
</dbReference>
<organism evidence="2 3">
    <name type="scientific">Protopolystoma xenopodis</name>
    <dbReference type="NCBI Taxonomy" id="117903"/>
    <lineage>
        <taxon>Eukaryota</taxon>
        <taxon>Metazoa</taxon>
        <taxon>Spiralia</taxon>
        <taxon>Lophotrochozoa</taxon>
        <taxon>Platyhelminthes</taxon>
        <taxon>Monogenea</taxon>
        <taxon>Polyopisthocotylea</taxon>
        <taxon>Polystomatidea</taxon>
        <taxon>Polystomatidae</taxon>
        <taxon>Protopolystoma</taxon>
    </lineage>
</organism>
<proteinExistence type="predicted"/>
<name>A0A3S5CRX5_9PLAT</name>
<sequence length="166" mass="18127">MIGWDEVESSRRRVVASTGGPARATKQRRTLATWNPQRILTTGGGEECGGPRRADTIGARRVCTNDHSSVTCSRNRLIRRLAGPTARLPDCPTARPDGTDEPLAGHTSQTRSSAWPRLAHATTQHTHTHTHTHRHTKGLTSSRKIGRGECDLPSVHHRTVQAISLA</sequence>
<evidence type="ECO:0000313" key="2">
    <source>
        <dbReference type="EMBL" id="VEL31506.1"/>
    </source>
</evidence>
<dbReference type="AlphaFoldDB" id="A0A3S5CRX5"/>
<comment type="caution">
    <text evidence="2">The sequence shown here is derived from an EMBL/GenBank/DDBJ whole genome shotgun (WGS) entry which is preliminary data.</text>
</comment>
<reference evidence="2" key="1">
    <citation type="submission" date="2018-11" db="EMBL/GenBank/DDBJ databases">
        <authorList>
            <consortium name="Pathogen Informatics"/>
        </authorList>
    </citation>
    <scope>NUCLEOTIDE SEQUENCE</scope>
</reference>
<evidence type="ECO:0000313" key="3">
    <source>
        <dbReference type="Proteomes" id="UP000784294"/>
    </source>
</evidence>
<keyword evidence="3" id="KW-1185">Reference proteome</keyword>
<protein>
    <submittedName>
        <fullName evidence="2">Uncharacterized protein</fullName>
    </submittedName>
</protein>
<accession>A0A3S5CRX5</accession>
<feature type="compositionally biased region" description="Basic residues" evidence="1">
    <location>
        <begin position="126"/>
        <end position="137"/>
    </location>
</feature>
<evidence type="ECO:0000256" key="1">
    <source>
        <dbReference type="SAM" id="MobiDB-lite"/>
    </source>
</evidence>